<dbReference type="GO" id="GO:0005794">
    <property type="term" value="C:Golgi apparatus"/>
    <property type="evidence" value="ECO:0000318"/>
    <property type="project" value="GO_Central"/>
</dbReference>
<dbReference type="Proteomes" id="UP000001449">
    <property type="component" value="Chromosome 3"/>
</dbReference>
<dbReference type="InterPro" id="IPR002685">
    <property type="entry name" value="Glyco_trans_15"/>
</dbReference>
<protein>
    <recommendedName>
        <fullName evidence="5">Hexosyltransferase</fullName>
    </recommendedName>
</protein>
<dbReference type="GO" id="GO:0016020">
    <property type="term" value="C:membrane"/>
    <property type="evidence" value="ECO:0007669"/>
    <property type="project" value="InterPro"/>
</dbReference>
<dbReference type="PANTHER" id="PTHR31121">
    <property type="entry name" value="ALPHA-1,2 MANNOSYLTRANSFERASE KTR1"/>
    <property type="match status" value="1"/>
</dbReference>
<dbReference type="GO" id="GO:0000032">
    <property type="term" value="P:cell wall mannoprotein biosynthetic process"/>
    <property type="evidence" value="ECO:0000318"/>
    <property type="project" value="GO_Central"/>
</dbReference>
<reference evidence="3 4" key="1">
    <citation type="journal article" date="2004" name="Science">
        <title>The genome of the diatom Thalassiosira pseudonana: ecology, evolution, and metabolism.</title>
        <authorList>
            <person name="Armbrust E.V."/>
            <person name="Berges J.A."/>
            <person name="Bowler C."/>
            <person name="Green B.R."/>
            <person name="Martinez D."/>
            <person name="Putnam N.H."/>
            <person name="Zhou S."/>
            <person name="Allen A.E."/>
            <person name="Apt K.E."/>
            <person name="Bechner M."/>
            <person name="Brzezinski M.A."/>
            <person name="Chaal B.K."/>
            <person name="Chiovitti A."/>
            <person name="Davis A.K."/>
            <person name="Demarest M.S."/>
            <person name="Detter J.C."/>
            <person name="Glavina T."/>
            <person name="Goodstein D."/>
            <person name="Hadi M.Z."/>
            <person name="Hellsten U."/>
            <person name="Hildebrand M."/>
            <person name="Jenkins B.D."/>
            <person name="Jurka J."/>
            <person name="Kapitonov V.V."/>
            <person name="Kroger N."/>
            <person name="Lau W.W."/>
            <person name="Lane T.W."/>
            <person name="Larimer F.W."/>
            <person name="Lippmeier J.C."/>
            <person name="Lucas S."/>
            <person name="Medina M."/>
            <person name="Montsant A."/>
            <person name="Obornik M."/>
            <person name="Parker M.S."/>
            <person name="Palenik B."/>
            <person name="Pazour G.J."/>
            <person name="Richardson P.M."/>
            <person name="Rynearson T.A."/>
            <person name="Saito M.A."/>
            <person name="Schwartz D.C."/>
            <person name="Thamatrakoln K."/>
            <person name="Valentin K."/>
            <person name="Vardi A."/>
            <person name="Wilkerson F.P."/>
            <person name="Rokhsar D.S."/>
        </authorList>
    </citation>
    <scope>NUCLEOTIDE SEQUENCE [LARGE SCALE GENOMIC DNA]</scope>
    <source>
        <strain evidence="3 4">CCMP1335</strain>
    </source>
</reference>
<dbReference type="PaxDb" id="35128-Thaps21617"/>
<gene>
    <name evidence="3" type="ORF">THAPSDRAFT_21617</name>
</gene>
<keyword evidence="4" id="KW-1185">Reference proteome</keyword>
<evidence type="ECO:0000313" key="3">
    <source>
        <dbReference type="EMBL" id="EED93617.1"/>
    </source>
</evidence>
<evidence type="ECO:0000256" key="2">
    <source>
        <dbReference type="ARBA" id="ARBA00022679"/>
    </source>
</evidence>
<dbReference type="FunFam" id="3.90.550.10:FF:000452">
    <property type="entry name" value="Uncharacterized protein"/>
    <property type="match status" value="1"/>
</dbReference>
<dbReference type="KEGG" id="tps:THAPSDRAFT_21617"/>
<name>B8BWY7_THAPS</name>
<dbReference type="AlphaFoldDB" id="B8BWY7"/>
<dbReference type="EMBL" id="CM000640">
    <property type="protein sequence ID" value="EED93617.1"/>
    <property type="molecule type" value="Genomic_DNA"/>
</dbReference>
<dbReference type="RefSeq" id="XP_002288181.1">
    <property type="nucleotide sequence ID" value="XM_002288145.1"/>
</dbReference>
<evidence type="ECO:0000313" key="4">
    <source>
        <dbReference type="Proteomes" id="UP000001449"/>
    </source>
</evidence>
<evidence type="ECO:0000256" key="1">
    <source>
        <dbReference type="ARBA" id="ARBA00007677"/>
    </source>
</evidence>
<dbReference type="GeneID" id="7442475"/>
<dbReference type="SUPFAM" id="SSF53448">
    <property type="entry name" value="Nucleotide-diphospho-sugar transferases"/>
    <property type="match status" value="1"/>
</dbReference>
<dbReference type="Gene3D" id="3.90.550.10">
    <property type="entry name" value="Spore Coat Polysaccharide Biosynthesis Protein SpsA, Chain A"/>
    <property type="match status" value="1"/>
</dbReference>
<dbReference type="HOGENOM" id="CLU_058931_0_0_1"/>
<evidence type="ECO:0008006" key="5">
    <source>
        <dbReference type="Google" id="ProtNLM"/>
    </source>
</evidence>
<keyword evidence="2" id="KW-0808">Transferase</keyword>
<dbReference type="eggNOG" id="KOG4472">
    <property type="taxonomic scope" value="Eukaryota"/>
</dbReference>
<accession>B8BWY7</accession>
<dbReference type="GO" id="GO:0006487">
    <property type="term" value="P:protein N-linked glycosylation"/>
    <property type="evidence" value="ECO:0000318"/>
    <property type="project" value="GO_Central"/>
</dbReference>
<dbReference type="InterPro" id="IPR029044">
    <property type="entry name" value="Nucleotide-diphossugar_trans"/>
</dbReference>
<sequence length="289" mass="33650">MAKLKEIHPQLMFRELTKKWWSLPFGLKAKNHRKWRLKGFSIGYRHMCRWFGILIWEYLSIEGYSHVMRMDDDSYLHSKIDYNLFDYMREHGKKYAFRQAAAEDAVGHGYDSMIDGFLTQHPDATTPDLIDSFNVDRHIGFYNNWFIADIGFFTTPPASTLLSAIDESKLIYTQRTGDLVIHSTVVRLLLHPEQIHWFRDFTYEHMTLCRRDKCNGCPSNGGISRGLKIAPDEWFDFATNVQKRYKDNPRCIVSIGEDFIGADDSVRSCSSLDSRCGFYLEQLIGSVTE</sequence>
<dbReference type="InParanoid" id="B8BWY7"/>
<organism evidence="3 4">
    <name type="scientific">Thalassiosira pseudonana</name>
    <name type="common">Marine diatom</name>
    <name type="synonym">Cyclotella nana</name>
    <dbReference type="NCBI Taxonomy" id="35128"/>
    <lineage>
        <taxon>Eukaryota</taxon>
        <taxon>Sar</taxon>
        <taxon>Stramenopiles</taxon>
        <taxon>Ochrophyta</taxon>
        <taxon>Bacillariophyta</taxon>
        <taxon>Coscinodiscophyceae</taxon>
        <taxon>Thalassiosirophycidae</taxon>
        <taxon>Thalassiosirales</taxon>
        <taxon>Thalassiosiraceae</taxon>
        <taxon>Thalassiosira</taxon>
    </lineage>
</organism>
<proteinExistence type="inferred from homology"/>
<dbReference type="Pfam" id="PF01793">
    <property type="entry name" value="Glyco_transf_15"/>
    <property type="match status" value="1"/>
</dbReference>
<dbReference type="GO" id="GO:0000026">
    <property type="term" value="F:alpha-1,2-mannosyltransferase activity"/>
    <property type="evidence" value="ECO:0000318"/>
    <property type="project" value="GO_Central"/>
</dbReference>
<dbReference type="PANTHER" id="PTHR31121:SF6">
    <property type="entry name" value="ALPHA-1,2 MANNOSYLTRANSFERASE KTR1"/>
    <property type="match status" value="1"/>
</dbReference>
<reference evidence="3 4" key="2">
    <citation type="journal article" date="2008" name="Nature">
        <title>The Phaeodactylum genome reveals the evolutionary history of diatom genomes.</title>
        <authorList>
            <person name="Bowler C."/>
            <person name="Allen A.E."/>
            <person name="Badger J.H."/>
            <person name="Grimwood J."/>
            <person name="Jabbari K."/>
            <person name="Kuo A."/>
            <person name="Maheswari U."/>
            <person name="Martens C."/>
            <person name="Maumus F."/>
            <person name="Otillar R.P."/>
            <person name="Rayko E."/>
            <person name="Salamov A."/>
            <person name="Vandepoele K."/>
            <person name="Beszteri B."/>
            <person name="Gruber A."/>
            <person name="Heijde M."/>
            <person name="Katinka M."/>
            <person name="Mock T."/>
            <person name="Valentin K."/>
            <person name="Verret F."/>
            <person name="Berges J.A."/>
            <person name="Brownlee C."/>
            <person name="Cadoret J.P."/>
            <person name="Chiovitti A."/>
            <person name="Choi C.J."/>
            <person name="Coesel S."/>
            <person name="De Martino A."/>
            <person name="Detter J.C."/>
            <person name="Durkin C."/>
            <person name="Falciatore A."/>
            <person name="Fournet J."/>
            <person name="Haruta M."/>
            <person name="Huysman M.J."/>
            <person name="Jenkins B.D."/>
            <person name="Jiroutova K."/>
            <person name="Jorgensen R.E."/>
            <person name="Joubert Y."/>
            <person name="Kaplan A."/>
            <person name="Kroger N."/>
            <person name="Kroth P.G."/>
            <person name="La Roche J."/>
            <person name="Lindquist E."/>
            <person name="Lommer M."/>
            <person name="Martin-Jezequel V."/>
            <person name="Lopez P.J."/>
            <person name="Lucas S."/>
            <person name="Mangogna M."/>
            <person name="McGinnis K."/>
            <person name="Medlin L.K."/>
            <person name="Montsant A."/>
            <person name="Oudot-Le Secq M.P."/>
            <person name="Napoli C."/>
            <person name="Obornik M."/>
            <person name="Parker M.S."/>
            <person name="Petit J.L."/>
            <person name="Porcel B.M."/>
            <person name="Poulsen N."/>
            <person name="Robison M."/>
            <person name="Rychlewski L."/>
            <person name="Rynearson T.A."/>
            <person name="Schmutz J."/>
            <person name="Shapiro H."/>
            <person name="Siaut M."/>
            <person name="Stanley M."/>
            <person name="Sussman M.R."/>
            <person name="Taylor A.R."/>
            <person name="Vardi A."/>
            <person name="von Dassow P."/>
            <person name="Vyverman W."/>
            <person name="Willis A."/>
            <person name="Wyrwicz L.S."/>
            <person name="Rokhsar D.S."/>
            <person name="Weissenbach J."/>
            <person name="Armbrust E.V."/>
            <person name="Green B.R."/>
            <person name="Van de Peer Y."/>
            <person name="Grigoriev I.V."/>
        </authorList>
    </citation>
    <scope>NUCLEOTIDE SEQUENCE [LARGE SCALE GENOMIC DNA]</scope>
    <source>
        <strain evidence="3 4">CCMP1335</strain>
    </source>
</reference>
<comment type="similarity">
    <text evidence="1">Belongs to the glycosyltransferase 15 family.</text>
</comment>